<dbReference type="PANTHER" id="PTHR30419:SF8">
    <property type="entry name" value="NITROGEN ASSIMILATION TRANSCRIPTIONAL ACTIVATOR-RELATED"/>
    <property type="match status" value="1"/>
</dbReference>
<feature type="domain" description="HTH lysR-type" evidence="5">
    <location>
        <begin position="34"/>
        <end position="83"/>
    </location>
</feature>
<evidence type="ECO:0000256" key="4">
    <source>
        <dbReference type="ARBA" id="ARBA00023163"/>
    </source>
</evidence>
<dbReference type="Gene3D" id="1.10.10.10">
    <property type="entry name" value="Winged helix-like DNA-binding domain superfamily/Winged helix DNA-binding domain"/>
    <property type="match status" value="1"/>
</dbReference>
<proteinExistence type="inferred from homology"/>
<keyword evidence="3 6" id="KW-0238">DNA-binding</keyword>
<dbReference type="EMBL" id="JAVIZX010000001">
    <property type="protein sequence ID" value="MDR6215973.1"/>
    <property type="molecule type" value="Genomic_DNA"/>
</dbReference>
<dbReference type="PRINTS" id="PR00039">
    <property type="entry name" value="HTHLYSR"/>
</dbReference>
<evidence type="ECO:0000256" key="1">
    <source>
        <dbReference type="ARBA" id="ARBA00009437"/>
    </source>
</evidence>
<dbReference type="Pfam" id="PF03466">
    <property type="entry name" value="LysR_substrate"/>
    <property type="match status" value="1"/>
</dbReference>
<keyword evidence="7" id="KW-1185">Reference proteome</keyword>
<accession>A0ABU1IFH0</accession>
<dbReference type="SUPFAM" id="SSF53850">
    <property type="entry name" value="Periplasmic binding protein-like II"/>
    <property type="match status" value="1"/>
</dbReference>
<evidence type="ECO:0000256" key="3">
    <source>
        <dbReference type="ARBA" id="ARBA00023125"/>
    </source>
</evidence>
<sequence>MQRRCMARHNPDTALLFGTAMASPFLLSIPMRHFLEVAQAGSVNQAAARLCVAPSAVSRQIAKLEDALGTPLFERQSRGMVLTPAGQRLAGHLQHAVLDGEAVLDQVRHLGAQTAARVRVCCTEGFAAGFMPAFMQTFIAEMPGSQIELLVGSPEDVSQWLLRGEADIGLKYAVAPELGLRVAHAAPAPVMAVMPPDHPLAAQETVTLAAVVRYPLLVGSKGVTARQLFDLACSAQGLRYTPVLVSNFSSVMLPLLRSPQVLLSGVLTVQHLLDAGRAVARPFGEPVLEQRRLLVLALEGRTLPPPVAACVERMVAAIGGAAGRP</sequence>
<dbReference type="InterPro" id="IPR036388">
    <property type="entry name" value="WH-like_DNA-bd_sf"/>
</dbReference>
<dbReference type="InterPro" id="IPR000847">
    <property type="entry name" value="LysR_HTH_N"/>
</dbReference>
<evidence type="ECO:0000313" key="6">
    <source>
        <dbReference type="EMBL" id="MDR6215973.1"/>
    </source>
</evidence>
<gene>
    <name evidence="6" type="ORF">QE399_003662</name>
</gene>
<protein>
    <submittedName>
        <fullName evidence="6">DNA-binding transcriptional LysR family regulator</fullName>
    </submittedName>
</protein>
<evidence type="ECO:0000256" key="2">
    <source>
        <dbReference type="ARBA" id="ARBA00023015"/>
    </source>
</evidence>
<dbReference type="Gene3D" id="3.40.190.290">
    <property type="match status" value="1"/>
</dbReference>
<dbReference type="InterPro" id="IPR050950">
    <property type="entry name" value="HTH-type_LysR_regulators"/>
</dbReference>
<dbReference type="PROSITE" id="PS50931">
    <property type="entry name" value="HTH_LYSR"/>
    <property type="match status" value="1"/>
</dbReference>
<name>A0ABU1IFH0_9BURK</name>
<organism evidence="6 7">
    <name type="scientific">Paracidovorax wautersii</name>
    <dbReference type="NCBI Taxonomy" id="1177982"/>
    <lineage>
        <taxon>Bacteria</taxon>
        <taxon>Pseudomonadati</taxon>
        <taxon>Pseudomonadota</taxon>
        <taxon>Betaproteobacteria</taxon>
        <taxon>Burkholderiales</taxon>
        <taxon>Comamonadaceae</taxon>
        <taxon>Paracidovorax</taxon>
    </lineage>
</organism>
<dbReference type="SUPFAM" id="SSF46785">
    <property type="entry name" value="Winged helix' DNA-binding domain"/>
    <property type="match status" value="1"/>
</dbReference>
<comment type="caution">
    <text evidence="6">The sequence shown here is derived from an EMBL/GenBank/DDBJ whole genome shotgun (WGS) entry which is preliminary data.</text>
</comment>
<evidence type="ECO:0000259" key="5">
    <source>
        <dbReference type="PROSITE" id="PS50931"/>
    </source>
</evidence>
<dbReference type="Proteomes" id="UP001267710">
    <property type="component" value="Unassembled WGS sequence"/>
</dbReference>
<dbReference type="Pfam" id="PF00126">
    <property type="entry name" value="HTH_1"/>
    <property type="match status" value="1"/>
</dbReference>
<dbReference type="InterPro" id="IPR036390">
    <property type="entry name" value="WH_DNA-bd_sf"/>
</dbReference>
<comment type="similarity">
    <text evidence="1">Belongs to the LysR transcriptional regulatory family.</text>
</comment>
<dbReference type="InterPro" id="IPR005119">
    <property type="entry name" value="LysR_subst-bd"/>
</dbReference>
<reference evidence="6 7" key="1">
    <citation type="submission" date="2023-08" db="EMBL/GenBank/DDBJ databases">
        <title>Functional and genomic diversity of the sorghum phyllosphere microbiome.</title>
        <authorList>
            <person name="Shade A."/>
        </authorList>
    </citation>
    <scope>NUCLEOTIDE SEQUENCE [LARGE SCALE GENOMIC DNA]</scope>
    <source>
        <strain evidence="6 7">SORGH_AS_0335</strain>
    </source>
</reference>
<keyword evidence="2" id="KW-0805">Transcription regulation</keyword>
<dbReference type="GO" id="GO:0003677">
    <property type="term" value="F:DNA binding"/>
    <property type="evidence" value="ECO:0007669"/>
    <property type="project" value="UniProtKB-KW"/>
</dbReference>
<evidence type="ECO:0000313" key="7">
    <source>
        <dbReference type="Proteomes" id="UP001267710"/>
    </source>
</evidence>
<dbReference type="PANTHER" id="PTHR30419">
    <property type="entry name" value="HTH-TYPE TRANSCRIPTIONAL REGULATOR YBHD"/>
    <property type="match status" value="1"/>
</dbReference>
<keyword evidence="4" id="KW-0804">Transcription</keyword>